<organism evidence="2">
    <name type="scientific">Glycine max</name>
    <name type="common">Soybean</name>
    <name type="synonym">Glycine hispida</name>
    <dbReference type="NCBI Taxonomy" id="3847"/>
    <lineage>
        <taxon>Eukaryota</taxon>
        <taxon>Viridiplantae</taxon>
        <taxon>Streptophyta</taxon>
        <taxon>Embryophyta</taxon>
        <taxon>Tracheophyta</taxon>
        <taxon>Spermatophyta</taxon>
        <taxon>Magnoliopsida</taxon>
        <taxon>eudicotyledons</taxon>
        <taxon>Gunneridae</taxon>
        <taxon>Pentapetalae</taxon>
        <taxon>rosids</taxon>
        <taxon>fabids</taxon>
        <taxon>Fabales</taxon>
        <taxon>Fabaceae</taxon>
        <taxon>Papilionoideae</taxon>
        <taxon>50 kb inversion clade</taxon>
        <taxon>NPAAA clade</taxon>
        <taxon>indigoferoid/millettioid clade</taxon>
        <taxon>Phaseoleae</taxon>
        <taxon>Glycine</taxon>
        <taxon>Glycine subgen. Soja</taxon>
    </lineage>
</organism>
<keyword evidence="4" id="KW-1185">Reference proteome</keyword>
<dbReference type="GO" id="GO:0006351">
    <property type="term" value="P:DNA-templated transcription"/>
    <property type="evidence" value="ECO:0007669"/>
    <property type="project" value="InterPro"/>
</dbReference>
<dbReference type="STRING" id="3847.A0A0R0JTU9"/>
<gene>
    <name evidence="2" type="ORF">GLYMA_05G113200</name>
</gene>
<name>A0A0R0JTU9_SOYBN</name>
<dbReference type="SMR" id="A0A0R0JTU9"/>
<evidence type="ECO:0000313" key="4">
    <source>
        <dbReference type="Proteomes" id="UP000008827"/>
    </source>
</evidence>
<evidence type="ECO:0000259" key="1">
    <source>
        <dbReference type="PROSITE" id="PS51806"/>
    </source>
</evidence>
<dbReference type="GO" id="GO:0043565">
    <property type="term" value="F:sequence-specific DNA binding"/>
    <property type="evidence" value="ECO:0007669"/>
    <property type="project" value="InterPro"/>
</dbReference>
<dbReference type="EMBL" id="CM000838">
    <property type="protein sequence ID" value="KRH58220.1"/>
    <property type="molecule type" value="Genomic_DNA"/>
</dbReference>
<evidence type="ECO:0000313" key="3">
    <source>
        <dbReference type="EnsemblPlants" id="KRH58220"/>
    </source>
</evidence>
<evidence type="ECO:0000313" key="2">
    <source>
        <dbReference type="EMBL" id="KRH58220.1"/>
    </source>
</evidence>
<dbReference type="InterPro" id="IPR051886">
    <property type="entry name" value="Seed_Dev/Stress_Resp_Reg"/>
</dbReference>
<dbReference type="InParanoid" id="A0A0R0JTU9"/>
<reference evidence="2" key="3">
    <citation type="submission" date="2018-07" db="EMBL/GenBank/DDBJ databases">
        <title>WGS assembly of Glycine max.</title>
        <authorList>
            <person name="Schmutz J."/>
            <person name="Cannon S."/>
            <person name="Schlueter J."/>
            <person name="Ma J."/>
            <person name="Mitros T."/>
            <person name="Nelson W."/>
            <person name="Hyten D."/>
            <person name="Song Q."/>
            <person name="Thelen J."/>
            <person name="Cheng J."/>
            <person name="Xu D."/>
            <person name="Hellsten U."/>
            <person name="May G."/>
            <person name="Yu Y."/>
            <person name="Sakurai T."/>
            <person name="Umezawa T."/>
            <person name="Bhattacharyya M."/>
            <person name="Sandhu D."/>
            <person name="Valliyodan B."/>
            <person name="Lindquist E."/>
            <person name="Peto M."/>
            <person name="Grant D."/>
            <person name="Shu S."/>
            <person name="Goodstein D."/>
            <person name="Barry K."/>
            <person name="Futrell-Griggs M."/>
            <person name="Abernathy B."/>
            <person name="Du J."/>
            <person name="Tian Z."/>
            <person name="Zhu L."/>
            <person name="Gill N."/>
            <person name="Joshi T."/>
            <person name="Libault M."/>
            <person name="Sethuraman A."/>
            <person name="Zhang X."/>
            <person name="Shinozaki K."/>
            <person name="Nguyen H."/>
            <person name="Wing R."/>
            <person name="Cregan P."/>
            <person name="Specht J."/>
            <person name="Grimwood J."/>
            <person name="Rokhsar D."/>
            <person name="Stacey G."/>
            <person name="Shoemaker R."/>
            <person name="Jackson S."/>
        </authorList>
    </citation>
    <scope>NUCLEOTIDE SEQUENCE</scope>
    <source>
        <tissue evidence="2">Callus</tissue>
    </source>
</reference>
<proteinExistence type="predicted"/>
<dbReference type="InterPro" id="IPR025422">
    <property type="entry name" value="TGA_domain"/>
</dbReference>
<reference evidence="3" key="2">
    <citation type="submission" date="2018-02" db="UniProtKB">
        <authorList>
            <consortium name="EnsemblPlants"/>
        </authorList>
    </citation>
    <scope>IDENTIFICATION</scope>
    <source>
        <strain evidence="3">Williams 82</strain>
    </source>
</reference>
<sequence>MSIVSGTHTTEKYNYESFQEFFECWMFEQNQHLKELLAAESTHLTDEQVQALNGRVIEHYEHYYTAKLSCAKQDVLAIPSMAFHLLYSKFGLQFEARFDELIRGLRTHDLGDISASQLAQLDETQRRTIIEEREVTDLMETHQESLVDAPMVELSHVVAEMIRANETGENKEIEDKVESTLCQWWKVWRRFR</sequence>
<dbReference type="PANTHER" id="PTHR46354:SF4">
    <property type="entry name" value="PROTEIN DOG1-LIKE 3"/>
    <property type="match status" value="1"/>
</dbReference>
<feature type="domain" description="DOG1" evidence="1">
    <location>
        <begin position="15"/>
        <end position="192"/>
    </location>
</feature>
<dbReference type="PROSITE" id="PS51806">
    <property type="entry name" value="DOG1"/>
    <property type="match status" value="1"/>
</dbReference>
<reference evidence="2 3" key="1">
    <citation type="journal article" date="2010" name="Nature">
        <title>Genome sequence of the palaeopolyploid soybean.</title>
        <authorList>
            <person name="Schmutz J."/>
            <person name="Cannon S.B."/>
            <person name="Schlueter J."/>
            <person name="Ma J."/>
            <person name="Mitros T."/>
            <person name="Nelson W."/>
            <person name="Hyten D.L."/>
            <person name="Song Q."/>
            <person name="Thelen J.J."/>
            <person name="Cheng J."/>
            <person name="Xu D."/>
            <person name="Hellsten U."/>
            <person name="May G.D."/>
            <person name="Yu Y."/>
            <person name="Sakurai T."/>
            <person name="Umezawa T."/>
            <person name="Bhattacharyya M.K."/>
            <person name="Sandhu D."/>
            <person name="Valliyodan B."/>
            <person name="Lindquist E."/>
            <person name="Peto M."/>
            <person name="Grant D."/>
            <person name="Shu S."/>
            <person name="Goodstein D."/>
            <person name="Barry K."/>
            <person name="Futrell-Griggs M."/>
            <person name="Abernathy B."/>
            <person name="Du J."/>
            <person name="Tian Z."/>
            <person name="Zhu L."/>
            <person name="Gill N."/>
            <person name="Joshi T."/>
            <person name="Libault M."/>
            <person name="Sethuraman A."/>
            <person name="Zhang X.-C."/>
            <person name="Shinozaki K."/>
            <person name="Nguyen H.T."/>
            <person name="Wing R.A."/>
            <person name="Cregan P."/>
            <person name="Specht J."/>
            <person name="Grimwood J."/>
            <person name="Rokhsar D."/>
            <person name="Stacey G."/>
            <person name="Shoemaker R.C."/>
            <person name="Jackson S.A."/>
        </authorList>
    </citation>
    <scope>NUCLEOTIDE SEQUENCE</scope>
    <source>
        <strain evidence="3">cv. Williams 82</strain>
        <tissue evidence="2">Callus</tissue>
    </source>
</reference>
<dbReference type="PANTHER" id="PTHR46354">
    <property type="entry name" value="DOG1 DOMAIN-CONTAINING PROTEIN"/>
    <property type="match status" value="1"/>
</dbReference>
<protein>
    <recommendedName>
        <fullName evidence="1">DOG1 domain-containing protein</fullName>
    </recommendedName>
</protein>
<dbReference type="Proteomes" id="UP000008827">
    <property type="component" value="Chromosome 5"/>
</dbReference>
<dbReference type="Gramene" id="KRH58220">
    <property type="protein sequence ID" value="KRH58220"/>
    <property type="gene ID" value="GLYMA_05G113200"/>
</dbReference>
<accession>A0A0R0JTU9</accession>
<dbReference type="AlphaFoldDB" id="A0A0R0JTU9"/>
<dbReference type="Pfam" id="PF14144">
    <property type="entry name" value="DOG1"/>
    <property type="match status" value="1"/>
</dbReference>
<dbReference type="OMA" id="IEHYEHY"/>
<dbReference type="EnsemblPlants" id="KRH58220">
    <property type="protein sequence ID" value="KRH58220"/>
    <property type="gene ID" value="GLYMA_05G113200"/>
</dbReference>